<feature type="region of interest" description="Disordered" evidence="1">
    <location>
        <begin position="1"/>
        <end position="35"/>
    </location>
</feature>
<reference evidence="2 3" key="1">
    <citation type="submission" date="2020-04" db="EMBL/GenBank/DDBJ databases">
        <title>Perkinsus olseni comparative genomics.</title>
        <authorList>
            <person name="Bogema D.R."/>
        </authorList>
    </citation>
    <scope>NUCLEOTIDE SEQUENCE [LARGE SCALE GENOMIC DNA]</scope>
    <source>
        <strain evidence="2">ATCC PRA-179</strain>
    </source>
</reference>
<feature type="compositionally biased region" description="Acidic residues" evidence="1">
    <location>
        <begin position="599"/>
        <end position="619"/>
    </location>
</feature>
<feature type="compositionally biased region" description="Acidic residues" evidence="1">
    <location>
        <begin position="568"/>
        <end position="590"/>
    </location>
</feature>
<evidence type="ECO:0000256" key="1">
    <source>
        <dbReference type="SAM" id="MobiDB-lite"/>
    </source>
</evidence>
<feature type="compositionally biased region" description="Acidic residues" evidence="1">
    <location>
        <begin position="463"/>
        <end position="475"/>
    </location>
</feature>
<dbReference type="GO" id="GO:0044458">
    <property type="term" value="P:motile cilium assembly"/>
    <property type="evidence" value="ECO:0007669"/>
    <property type="project" value="TreeGrafter"/>
</dbReference>
<comment type="caution">
    <text evidence="2">The sequence shown here is derived from an EMBL/GenBank/DDBJ whole genome shotgun (WGS) entry which is preliminary data.</text>
</comment>
<dbReference type="EMBL" id="JABAHT010000076">
    <property type="protein sequence ID" value="KAF4666338.1"/>
    <property type="molecule type" value="Genomic_DNA"/>
</dbReference>
<feature type="compositionally biased region" description="Low complexity" evidence="1">
    <location>
        <begin position="476"/>
        <end position="495"/>
    </location>
</feature>
<dbReference type="GO" id="GO:0003341">
    <property type="term" value="P:cilium movement"/>
    <property type="evidence" value="ECO:0007669"/>
    <property type="project" value="InterPro"/>
</dbReference>
<evidence type="ECO:0000313" key="2">
    <source>
        <dbReference type="EMBL" id="KAF4666338.1"/>
    </source>
</evidence>
<proteinExistence type="predicted"/>
<name>A0A7J6M441_PEROL</name>
<feature type="compositionally biased region" description="Basic and acidic residues" evidence="1">
    <location>
        <begin position="556"/>
        <end position="566"/>
    </location>
</feature>
<feature type="region of interest" description="Disordered" evidence="1">
    <location>
        <begin position="460"/>
        <end position="619"/>
    </location>
</feature>
<dbReference type="AlphaFoldDB" id="A0A7J6M441"/>
<dbReference type="Proteomes" id="UP000570595">
    <property type="component" value="Unassembled WGS sequence"/>
</dbReference>
<dbReference type="GO" id="GO:0097729">
    <property type="term" value="C:9+2 motile cilium"/>
    <property type="evidence" value="ECO:0007669"/>
    <property type="project" value="TreeGrafter"/>
</dbReference>
<feature type="compositionally biased region" description="Basic and acidic residues" evidence="1">
    <location>
        <begin position="21"/>
        <end position="31"/>
    </location>
</feature>
<evidence type="ECO:0000313" key="3">
    <source>
        <dbReference type="Proteomes" id="UP000570595"/>
    </source>
</evidence>
<dbReference type="PANTHER" id="PTHR46500:SF1">
    <property type="entry name" value="CILIA- AND FLAGELLA-ASSOCIATED PROTEIN 221"/>
    <property type="match status" value="1"/>
</dbReference>
<accession>A0A7J6M441</accession>
<dbReference type="PANTHER" id="PTHR46500">
    <property type="entry name" value="CILIA- AND FLAGELLA-ASSOCIATED PROTEIN 221"/>
    <property type="match status" value="1"/>
</dbReference>
<sequence length="768" mass="85638">MSDGIPASREDEQVSPLAKMPIRERLTEPRGTKKFNPRLPEGLLAKTKFQLMHNAGSEVEGCRVEARPPVLHFSGAKVHTQYKERLRIVNAGGRSVRYEAAKMVDEMPPHRVTIISPSSSWIRLEFAKVGLLAPGMSQEIDVVVEPVDYKYKFEWIKVLCGPAAPATSAGPKSWALQVPVHVYATANKLVEGELPSIVDFGRVPIGEKAERRFVLRCDVPLEFDFEVLHLRRHPDIEVTVDRSRITPEDPAQLCVAYLPTSYTSAVSEIELVLAQFGGEPTRRIKIAGSCLPGLKEAEVKAKGLLEIEEEKRQLHDMSIIRRVGKLMEKSKNRQRMTKRAASKLSGSEESEKLMNGLYIPESKAGRKLTQNQTGYVLMQKPGKAPLKHLKGYIEEVRRGKVKEREDWSKRKQATREMAAILRGAVFRQSWGALVESYNTARRMSRREARLALAEEVAERAAQLEDEEVGEEDEVEANSGEADSAAEAGGAETAGEVLQDDDYEKDARTVEARRLIEERGVDIAPLEEESSSEEEMQDEQDLSEDAKLLMDIAMELSEERRAEKAESPELNDEVVEETAEETPADESEQEQQVEAAVLEEREEAQDTEEGRDEEEGEVEVDTAAVPVESDPNSNYWFKESATYDFRLGRAMPPTLAFAGTLLAGRTAQRPHAFEDFTKCLSRIRVLDDMEEGNLLSDTDSDGRDDAWELPLCSREEALATFGLEGAFALADVAEEGCAEVGRVEQARGVIKERLRRLGEELMGSTTAGV</sequence>
<feature type="compositionally biased region" description="Basic and acidic residues" evidence="1">
    <location>
        <begin position="504"/>
        <end position="520"/>
    </location>
</feature>
<dbReference type="OrthoDB" id="5538672at2759"/>
<feature type="compositionally biased region" description="Acidic residues" evidence="1">
    <location>
        <begin position="524"/>
        <end position="542"/>
    </location>
</feature>
<gene>
    <name evidence="2" type="ORF">FOZ61_009917</name>
</gene>
<dbReference type="InterPro" id="IPR029676">
    <property type="entry name" value="CFAP221"/>
</dbReference>
<protein>
    <submittedName>
        <fullName evidence="2">Uncharacterized protein</fullName>
    </submittedName>
</protein>
<organism evidence="2 3">
    <name type="scientific">Perkinsus olseni</name>
    <name type="common">Perkinsus atlanticus</name>
    <dbReference type="NCBI Taxonomy" id="32597"/>
    <lineage>
        <taxon>Eukaryota</taxon>
        <taxon>Sar</taxon>
        <taxon>Alveolata</taxon>
        <taxon>Perkinsozoa</taxon>
        <taxon>Perkinsea</taxon>
        <taxon>Perkinsida</taxon>
        <taxon>Perkinsidae</taxon>
        <taxon>Perkinsus</taxon>
    </lineage>
</organism>